<evidence type="ECO:0000256" key="1">
    <source>
        <dbReference type="SAM" id="SignalP"/>
    </source>
</evidence>
<dbReference type="Proteomes" id="UP000322940">
    <property type="component" value="Unassembled WGS sequence"/>
</dbReference>
<protein>
    <recommendedName>
        <fullName evidence="4">RanBP2-type domain-containing protein</fullName>
    </recommendedName>
</protein>
<evidence type="ECO:0008006" key="4">
    <source>
        <dbReference type="Google" id="ProtNLM"/>
    </source>
</evidence>
<accession>A0A5B3K6G6</accession>
<name>A0A5B3K6G6_9BACT</name>
<evidence type="ECO:0000313" key="3">
    <source>
        <dbReference type="Proteomes" id="UP000322940"/>
    </source>
</evidence>
<evidence type="ECO:0000313" key="2">
    <source>
        <dbReference type="EMBL" id="KAA2378844.1"/>
    </source>
</evidence>
<dbReference type="AlphaFoldDB" id="A0A5B3K6G6"/>
<organism evidence="2 3">
    <name type="scientific">Alistipes onderdonkii</name>
    <dbReference type="NCBI Taxonomy" id="328813"/>
    <lineage>
        <taxon>Bacteria</taxon>
        <taxon>Pseudomonadati</taxon>
        <taxon>Bacteroidota</taxon>
        <taxon>Bacteroidia</taxon>
        <taxon>Bacteroidales</taxon>
        <taxon>Rikenellaceae</taxon>
        <taxon>Alistipes</taxon>
    </lineage>
</organism>
<gene>
    <name evidence="2" type="ORF">F2Y10_07185</name>
</gene>
<reference evidence="2 3" key="1">
    <citation type="journal article" date="2019" name="Nat. Med.">
        <title>A library of human gut bacterial isolates paired with longitudinal multiomics data enables mechanistic microbiome research.</title>
        <authorList>
            <person name="Poyet M."/>
            <person name="Groussin M."/>
            <person name="Gibbons S.M."/>
            <person name="Avila-Pacheco J."/>
            <person name="Jiang X."/>
            <person name="Kearney S.M."/>
            <person name="Perrotta A.R."/>
            <person name="Berdy B."/>
            <person name="Zhao S."/>
            <person name="Lieberman T.D."/>
            <person name="Swanson P.K."/>
            <person name="Smith M."/>
            <person name="Roesemann S."/>
            <person name="Alexander J.E."/>
            <person name="Rich S.A."/>
            <person name="Livny J."/>
            <person name="Vlamakis H."/>
            <person name="Clish C."/>
            <person name="Bullock K."/>
            <person name="Deik A."/>
            <person name="Scott J."/>
            <person name="Pierce K.A."/>
            <person name="Xavier R.J."/>
            <person name="Alm E.J."/>
        </authorList>
    </citation>
    <scope>NUCLEOTIDE SEQUENCE [LARGE SCALE GENOMIC DNA]</scope>
    <source>
        <strain evidence="2 3">BIOML-A266</strain>
    </source>
</reference>
<sequence>MKKLFLLRESLFIAFAAATCGLFFTSCGTDVKIPSQSDKENTTTKMTRSEFHWRCPSCGLLNGGWRNYCADPRCGKEYSVPHGNLILTYLDIIKYTVGFATDITTPPDFNQTELPGRIFPAYAPEPWYETTCALKYYNELKNSSTYRLTPSYAEGVEFAWYRTVRILYPKLHDATTVERLFDKFILNEGRNLKGFNGQGIKDASKAAIEAFTTCKKF</sequence>
<feature type="signal peptide" evidence="1">
    <location>
        <begin position="1"/>
        <end position="18"/>
    </location>
</feature>
<dbReference type="RefSeq" id="WP_130064956.1">
    <property type="nucleotide sequence ID" value="NZ_JAHOOA010000011.1"/>
</dbReference>
<feature type="chain" id="PRO_5030114487" description="RanBP2-type domain-containing protein" evidence="1">
    <location>
        <begin position="19"/>
        <end position="217"/>
    </location>
</feature>
<dbReference type="EMBL" id="VVXH01000006">
    <property type="protein sequence ID" value="KAA2378844.1"/>
    <property type="molecule type" value="Genomic_DNA"/>
</dbReference>
<keyword evidence="1" id="KW-0732">Signal</keyword>
<proteinExistence type="predicted"/>
<comment type="caution">
    <text evidence="2">The sequence shown here is derived from an EMBL/GenBank/DDBJ whole genome shotgun (WGS) entry which is preliminary data.</text>
</comment>
<dbReference type="PROSITE" id="PS51257">
    <property type="entry name" value="PROKAR_LIPOPROTEIN"/>
    <property type="match status" value="1"/>
</dbReference>